<dbReference type="HAMAP" id="MF_00313">
    <property type="entry name" value="Glutaminase"/>
    <property type="match status" value="1"/>
</dbReference>
<dbReference type="NCBIfam" id="NF009020">
    <property type="entry name" value="PRK12356.1"/>
    <property type="match status" value="1"/>
</dbReference>
<evidence type="ECO:0000313" key="10">
    <source>
        <dbReference type="Proteomes" id="UP000199597"/>
    </source>
</evidence>
<dbReference type="GO" id="GO:0006543">
    <property type="term" value="P:L-glutamine catabolic process"/>
    <property type="evidence" value="ECO:0007669"/>
    <property type="project" value="TreeGrafter"/>
</dbReference>
<dbReference type="PANTHER" id="PTHR12544">
    <property type="entry name" value="GLUTAMINASE"/>
    <property type="match status" value="1"/>
</dbReference>
<proteinExistence type="inferred from homology"/>
<name>A0A1H1LDA9_9MICO</name>
<dbReference type="Gene3D" id="3.40.710.10">
    <property type="entry name" value="DD-peptidase/beta-lactamase superfamily"/>
    <property type="match status" value="1"/>
</dbReference>
<keyword evidence="4 7" id="KW-0378">Hydrolase</keyword>
<feature type="binding site" evidence="7">
    <location>
        <position position="279"/>
    </location>
    <ligand>
        <name>substrate</name>
    </ligand>
</feature>
<dbReference type="Proteomes" id="UP000199597">
    <property type="component" value="Chromosome I"/>
</dbReference>
<feature type="binding site" evidence="7">
    <location>
        <position position="185"/>
    </location>
    <ligand>
        <name>substrate</name>
    </ligand>
</feature>
<dbReference type="SUPFAM" id="SSF56601">
    <property type="entry name" value="beta-lactamase/transpeptidase-like"/>
    <property type="match status" value="1"/>
</dbReference>
<evidence type="ECO:0000256" key="6">
    <source>
        <dbReference type="ARBA" id="ARBA00070405"/>
    </source>
</evidence>
<dbReference type="NCBIfam" id="TIGR03814">
    <property type="entry name" value="Gln_ase"/>
    <property type="match status" value="1"/>
</dbReference>
<feature type="compositionally biased region" description="Basic and acidic residues" evidence="8">
    <location>
        <begin position="1"/>
        <end position="10"/>
    </location>
</feature>
<evidence type="ECO:0000256" key="7">
    <source>
        <dbReference type="HAMAP-Rule" id="MF_00313"/>
    </source>
</evidence>
<dbReference type="GO" id="GO:0006537">
    <property type="term" value="P:glutamate biosynthetic process"/>
    <property type="evidence" value="ECO:0007669"/>
    <property type="project" value="TreeGrafter"/>
</dbReference>
<evidence type="ECO:0000313" key="9">
    <source>
        <dbReference type="EMBL" id="SDR72493.1"/>
    </source>
</evidence>
<dbReference type="GO" id="GO:0004359">
    <property type="term" value="F:glutaminase activity"/>
    <property type="evidence" value="ECO:0007669"/>
    <property type="project" value="UniProtKB-UniRule"/>
</dbReference>
<dbReference type="AlphaFoldDB" id="A0A1H1LDA9"/>
<feature type="binding site" evidence="7">
    <location>
        <position position="178"/>
    </location>
    <ligand>
        <name>substrate</name>
    </ligand>
</feature>
<gene>
    <name evidence="7" type="primary">glsA</name>
    <name evidence="9" type="ORF">SAMN04489752_0066</name>
</gene>
<dbReference type="Pfam" id="PF04960">
    <property type="entry name" value="Glutaminase"/>
    <property type="match status" value="1"/>
</dbReference>
<reference evidence="10" key="1">
    <citation type="submission" date="2016-10" db="EMBL/GenBank/DDBJ databases">
        <authorList>
            <person name="Varghese N."/>
            <person name="Submissions S."/>
        </authorList>
    </citation>
    <scope>NUCLEOTIDE SEQUENCE [LARGE SCALE GENOMIC DNA]</scope>
    <source>
        <strain evidence="10">DSM 23676</strain>
    </source>
</reference>
<evidence type="ECO:0000256" key="1">
    <source>
        <dbReference type="ARBA" id="ARBA00011076"/>
    </source>
</evidence>
<dbReference type="STRING" id="1136497.SAMN04489752_0066"/>
<dbReference type="EMBL" id="LT629766">
    <property type="protein sequence ID" value="SDR72493.1"/>
    <property type="molecule type" value="Genomic_DNA"/>
</dbReference>
<organism evidence="9 10">
    <name type="scientific">Brevibacterium siliguriense</name>
    <dbReference type="NCBI Taxonomy" id="1136497"/>
    <lineage>
        <taxon>Bacteria</taxon>
        <taxon>Bacillati</taxon>
        <taxon>Actinomycetota</taxon>
        <taxon>Actinomycetes</taxon>
        <taxon>Micrococcales</taxon>
        <taxon>Brevibacteriaceae</taxon>
        <taxon>Brevibacterium</taxon>
    </lineage>
</organism>
<comment type="similarity">
    <text evidence="1 7">Belongs to the glutaminase family.</text>
</comment>
<evidence type="ECO:0000256" key="5">
    <source>
        <dbReference type="ARBA" id="ARBA00049534"/>
    </source>
</evidence>
<feature type="region of interest" description="Disordered" evidence="8">
    <location>
        <begin position="1"/>
        <end position="21"/>
    </location>
</feature>
<feature type="binding site" evidence="7">
    <location>
        <position position="83"/>
    </location>
    <ligand>
        <name>substrate</name>
    </ligand>
</feature>
<keyword evidence="7" id="KW-0007">Acetylation</keyword>
<dbReference type="InterPro" id="IPR012338">
    <property type="entry name" value="Beta-lactam/transpept-like"/>
</dbReference>
<feature type="binding site" evidence="7">
    <location>
        <position position="209"/>
    </location>
    <ligand>
        <name>substrate</name>
    </ligand>
</feature>
<dbReference type="FunFam" id="3.40.710.10:FF:000005">
    <property type="entry name" value="Glutaminase"/>
    <property type="match status" value="1"/>
</dbReference>
<dbReference type="RefSeq" id="WP_092009013.1">
    <property type="nucleotide sequence ID" value="NZ_LT629766.1"/>
</dbReference>
<evidence type="ECO:0000256" key="8">
    <source>
        <dbReference type="SAM" id="MobiDB-lite"/>
    </source>
</evidence>
<dbReference type="OrthoDB" id="9788822at2"/>
<feature type="binding site" evidence="7">
    <location>
        <position position="261"/>
    </location>
    <ligand>
        <name>substrate</name>
    </ligand>
</feature>
<protein>
    <recommendedName>
        <fullName evidence="6 7">Glutaminase</fullName>
        <ecNumber evidence="3 7">3.5.1.2</ecNumber>
    </recommendedName>
</protein>
<evidence type="ECO:0000256" key="4">
    <source>
        <dbReference type="ARBA" id="ARBA00022801"/>
    </source>
</evidence>
<dbReference type="InterPro" id="IPR015868">
    <property type="entry name" value="Glutaminase"/>
</dbReference>
<dbReference type="EC" id="3.5.1.2" evidence="3 7"/>
<comment type="subunit">
    <text evidence="2 7">Homotetramer.</text>
</comment>
<dbReference type="PANTHER" id="PTHR12544:SF48">
    <property type="entry name" value="GLUTAMINASE 1"/>
    <property type="match status" value="1"/>
</dbReference>
<evidence type="ECO:0000256" key="3">
    <source>
        <dbReference type="ARBA" id="ARBA00012918"/>
    </source>
</evidence>
<evidence type="ECO:0000256" key="2">
    <source>
        <dbReference type="ARBA" id="ARBA00011881"/>
    </source>
</evidence>
<feature type="binding site" evidence="7">
    <location>
        <position position="134"/>
    </location>
    <ligand>
        <name>substrate</name>
    </ligand>
</feature>
<sequence>MARPDEESVRQRASTGGLPSDGFIDSTLADIHTRYRGLDDGEVADYIPILAEADPRWFGLSLIESDGAVHEAGDVDIEFSIQSISKAFVFALVCQSRSSELVHERVGVNNTGLAFNSVMAIELNDGKPLNSMVNAGAIATTALMPGATSAEKWENIRTGLSRFAGRPLRLDGRVYESEMKTNQRNKALARLLESYGRIITDPLDTVDIYTRQCSLLVTAHDLAVMGATLADGGINPLTGRQVVSAEVARDTLALLASCGMYENSGEWLFEIGLPAKSGVAGGIVAIAPGKGALGTFSPRLDSAGNSVRGQRACFHISRVLGMNLFASNAAVERPGKGQ</sequence>
<keyword evidence="10" id="KW-1185">Reference proteome</keyword>
<accession>A0A1H1LDA9</accession>
<comment type="catalytic activity">
    <reaction evidence="5 7">
        <text>L-glutamine + H2O = L-glutamate + NH4(+)</text>
        <dbReference type="Rhea" id="RHEA:15889"/>
        <dbReference type="ChEBI" id="CHEBI:15377"/>
        <dbReference type="ChEBI" id="CHEBI:28938"/>
        <dbReference type="ChEBI" id="CHEBI:29985"/>
        <dbReference type="ChEBI" id="CHEBI:58359"/>
        <dbReference type="EC" id="3.5.1.2"/>
    </reaction>
</comment>